<dbReference type="OrthoDB" id="354769at2759"/>
<dbReference type="GO" id="GO:0005739">
    <property type="term" value="C:mitochondrion"/>
    <property type="evidence" value="ECO:0007669"/>
    <property type="project" value="TreeGrafter"/>
</dbReference>
<evidence type="ECO:0000256" key="2">
    <source>
        <dbReference type="ARBA" id="ARBA00009797"/>
    </source>
</evidence>
<dbReference type="GO" id="GO:0036297">
    <property type="term" value="P:interstrand cross-link repair"/>
    <property type="evidence" value="ECO:0007669"/>
    <property type="project" value="TreeGrafter"/>
</dbReference>
<evidence type="ECO:0008006" key="9">
    <source>
        <dbReference type="Google" id="ProtNLM"/>
    </source>
</evidence>
<dbReference type="InterPro" id="IPR019190">
    <property type="entry name" value="EXOV"/>
</dbReference>
<comment type="caution">
    <text evidence="7">The sequence shown here is derived from an EMBL/GenBank/DDBJ whole genome shotgun (WGS) entry which is preliminary data.</text>
</comment>
<proteinExistence type="inferred from homology"/>
<accession>A0A8H3EH81</accession>
<dbReference type="AlphaFoldDB" id="A0A8H3EH81"/>
<reference evidence="7" key="1">
    <citation type="submission" date="2021-03" db="EMBL/GenBank/DDBJ databases">
        <authorList>
            <person name="Tagirdzhanova G."/>
        </authorList>
    </citation>
    <scope>NUCLEOTIDE SEQUENCE</scope>
</reference>
<dbReference type="GO" id="GO:0051539">
    <property type="term" value="F:4 iron, 4 sulfur cluster binding"/>
    <property type="evidence" value="ECO:0007669"/>
    <property type="project" value="UniProtKB-KW"/>
</dbReference>
<keyword evidence="4" id="KW-0004">4Fe-4S</keyword>
<evidence type="ECO:0000256" key="3">
    <source>
        <dbReference type="ARBA" id="ARBA00011245"/>
    </source>
</evidence>
<name>A0A8H3EH81_9LECA</name>
<evidence type="ECO:0000256" key="6">
    <source>
        <dbReference type="ARBA" id="ARBA00022839"/>
    </source>
</evidence>
<keyword evidence="4" id="KW-0411">Iron-sulfur</keyword>
<evidence type="ECO:0000313" key="8">
    <source>
        <dbReference type="Proteomes" id="UP000664521"/>
    </source>
</evidence>
<sequence>MDGVAPSDVGGGSDYGSEFNSDDEAILNGLLEQTHNNLASGSAVASIDINDYEGAKGARLPRMLARKRRGFGTNSRTRKARSKNRISVEIEGHRSVSTPVESLESRAERATRYASAEPFTDLSPTLKPEEPDLRSPLERFRTKPKKALSVTDLISPSWCELQYWYVLTKHGRKRRTPAMKQGTAVHKTLEDQVHRTVEVKIRKREDGWGLRIWNIIQGLRTLRDTGMTRELEVWGVLDGEIINGVIDELSYTCPDRELEEASEKQEKGDELPPDQTLIENFFRKEGAQKLEDGSFRDLKAKAAIAPRIYLMDVKTRGVKSVPKGASFRPTLMQLMLYRRLLCDLAANRVDASLVFSRHGLDPHETFSDSFVAQIGNLNEVYFDTPIESSGEDQDQLPPSTQDSIQVLLEHNSLAQLWQLMMEEFQLTMPDGADSIGKVLKAEYRNQISGEIQGEKNSLYDEEVLQKYIEDEMQWWKGKREAVGVPIEEAYKCGYCEFAENCSWRKNKIEEATEAHRRRLTGTKSRSAI</sequence>
<evidence type="ECO:0000313" key="7">
    <source>
        <dbReference type="EMBL" id="CAF9905204.1"/>
    </source>
</evidence>
<comment type="cofactor">
    <cofactor evidence="1">
        <name>[4Fe-4S] cluster</name>
        <dbReference type="ChEBI" id="CHEBI:49883"/>
    </cofactor>
</comment>
<dbReference type="PANTHER" id="PTHR14464:SF4">
    <property type="entry name" value="EXONUCLEASE V"/>
    <property type="match status" value="1"/>
</dbReference>
<protein>
    <recommendedName>
        <fullName evidence="9">Exonuclease V</fullName>
    </recommendedName>
</protein>
<keyword evidence="4" id="KW-0479">Metal-binding</keyword>
<dbReference type="Proteomes" id="UP000664521">
    <property type="component" value="Unassembled WGS sequence"/>
</dbReference>
<keyword evidence="8" id="KW-1185">Reference proteome</keyword>
<dbReference type="Pfam" id="PF09810">
    <property type="entry name" value="Exo5"/>
    <property type="match status" value="1"/>
</dbReference>
<keyword evidence="4" id="KW-0408">Iron</keyword>
<dbReference type="EMBL" id="CAJPDS010000003">
    <property type="protein sequence ID" value="CAF9905204.1"/>
    <property type="molecule type" value="Genomic_DNA"/>
</dbReference>
<evidence type="ECO:0000256" key="4">
    <source>
        <dbReference type="ARBA" id="ARBA00022485"/>
    </source>
</evidence>
<gene>
    <name evidence="7" type="ORF">HETSPECPRED_004911</name>
</gene>
<comment type="subunit">
    <text evidence="3">Monomer.</text>
</comment>
<keyword evidence="6" id="KW-0269">Exonuclease</keyword>
<keyword evidence="6" id="KW-0378">Hydrolase</keyword>
<dbReference type="GO" id="GO:0045145">
    <property type="term" value="F:single-stranded DNA 5'-3' DNA exonuclease activity"/>
    <property type="evidence" value="ECO:0007669"/>
    <property type="project" value="InterPro"/>
</dbReference>
<keyword evidence="5" id="KW-0540">Nuclease</keyword>
<evidence type="ECO:0000256" key="1">
    <source>
        <dbReference type="ARBA" id="ARBA00001966"/>
    </source>
</evidence>
<organism evidence="7 8">
    <name type="scientific">Heterodermia speciosa</name>
    <dbReference type="NCBI Taxonomy" id="116794"/>
    <lineage>
        <taxon>Eukaryota</taxon>
        <taxon>Fungi</taxon>
        <taxon>Dikarya</taxon>
        <taxon>Ascomycota</taxon>
        <taxon>Pezizomycotina</taxon>
        <taxon>Lecanoromycetes</taxon>
        <taxon>OSLEUM clade</taxon>
        <taxon>Lecanoromycetidae</taxon>
        <taxon>Caliciales</taxon>
        <taxon>Physciaceae</taxon>
        <taxon>Heterodermia</taxon>
    </lineage>
</organism>
<evidence type="ECO:0000256" key="5">
    <source>
        <dbReference type="ARBA" id="ARBA00022722"/>
    </source>
</evidence>
<dbReference type="GO" id="GO:0005634">
    <property type="term" value="C:nucleus"/>
    <property type="evidence" value="ECO:0007669"/>
    <property type="project" value="TreeGrafter"/>
</dbReference>
<comment type="similarity">
    <text evidence="2">Belongs to the EXO5 family.</text>
</comment>
<dbReference type="PANTHER" id="PTHR14464">
    <property type="entry name" value="EXONUCLEASE V"/>
    <property type="match status" value="1"/>
</dbReference>